<gene>
    <name evidence="1" type="ORF">MKW98_000376</name>
</gene>
<comment type="caution">
    <text evidence="1">The sequence shown here is derived from an EMBL/GenBank/DDBJ whole genome shotgun (WGS) entry which is preliminary data.</text>
</comment>
<dbReference type="EMBL" id="JAJJMB010014260">
    <property type="protein sequence ID" value="KAI3861424.1"/>
    <property type="molecule type" value="Genomic_DNA"/>
</dbReference>
<keyword evidence="2" id="KW-1185">Reference proteome</keyword>
<evidence type="ECO:0000313" key="2">
    <source>
        <dbReference type="Proteomes" id="UP001202328"/>
    </source>
</evidence>
<sequence length="89" mass="10193">MMITFDDSVVAFTVSFSNLYSADKCSYSLYYSDLSTFNYQLWVWPGTDSPPCRIDTTDSSPALLKYQAELQKYQATSPLQIHMLDDKVQ</sequence>
<accession>A0AAD4S524</accession>
<dbReference type="AlphaFoldDB" id="A0AAD4S524"/>
<protein>
    <submittedName>
        <fullName evidence="1">Uncharacterized protein</fullName>
    </submittedName>
</protein>
<reference evidence="1" key="1">
    <citation type="submission" date="2022-04" db="EMBL/GenBank/DDBJ databases">
        <title>A functionally conserved STORR gene fusion in Papaver species that diverged 16.8 million years ago.</title>
        <authorList>
            <person name="Catania T."/>
        </authorList>
    </citation>
    <scope>NUCLEOTIDE SEQUENCE</scope>
    <source>
        <strain evidence="1">S-188037</strain>
    </source>
</reference>
<organism evidence="1 2">
    <name type="scientific">Papaver atlanticum</name>
    <dbReference type="NCBI Taxonomy" id="357466"/>
    <lineage>
        <taxon>Eukaryota</taxon>
        <taxon>Viridiplantae</taxon>
        <taxon>Streptophyta</taxon>
        <taxon>Embryophyta</taxon>
        <taxon>Tracheophyta</taxon>
        <taxon>Spermatophyta</taxon>
        <taxon>Magnoliopsida</taxon>
        <taxon>Ranunculales</taxon>
        <taxon>Papaveraceae</taxon>
        <taxon>Papaveroideae</taxon>
        <taxon>Papaver</taxon>
    </lineage>
</organism>
<evidence type="ECO:0000313" key="1">
    <source>
        <dbReference type="EMBL" id="KAI3861424.1"/>
    </source>
</evidence>
<dbReference type="Proteomes" id="UP001202328">
    <property type="component" value="Unassembled WGS sequence"/>
</dbReference>
<name>A0AAD4S524_9MAGN</name>
<proteinExistence type="predicted"/>